<feature type="domain" description="Glycosyltransferase 2-like" evidence="1">
    <location>
        <begin position="6"/>
        <end position="107"/>
    </location>
</feature>
<gene>
    <name evidence="2" type="ORF">FB00_05235</name>
</gene>
<evidence type="ECO:0000259" key="1">
    <source>
        <dbReference type="Pfam" id="PF00535"/>
    </source>
</evidence>
<dbReference type="CDD" id="cd00761">
    <property type="entry name" value="Glyco_tranf_GTA_type"/>
    <property type="match status" value="1"/>
</dbReference>
<evidence type="ECO:0000313" key="2">
    <source>
        <dbReference type="EMBL" id="KLN35691.1"/>
    </source>
</evidence>
<comment type="caution">
    <text evidence="2">The sequence shown here is derived from an EMBL/GenBank/DDBJ whole genome shotgun (WGS) entry which is preliminary data.</text>
</comment>
<evidence type="ECO:0000313" key="3">
    <source>
        <dbReference type="Proteomes" id="UP000035265"/>
    </source>
</evidence>
<dbReference type="PANTHER" id="PTHR43685">
    <property type="entry name" value="GLYCOSYLTRANSFERASE"/>
    <property type="match status" value="1"/>
</dbReference>
<dbReference type="PANTHER" id="PTHR43685:SF2">
    <property type="entry name" value="GLYCOSYLTRANSFERASE 2-LIKE DOMAIN-CONTAINING PROTEIN"/>
    <property type="match status" value="1"/>
</dbReference>
<keyword evidence="2" id="KW-0808">Transferase</keyword>
<accession>A0A0H2KQ72</accession>
<proteinExistence type="predicted"/>
<dbReference type="PATRIC" id="fig|264251.5.peg.1075"/>
<reference evidence="2 3" key="1">
    <citation type="submission" date="2014-05" db="EMBL/GenBank/DDBJ databases">
        <title>Cellulosimicrobium funkei U11 genome.</title>
        <authorList>
            <person name="Hu C."/>
            <person name="Gong Y."/>
            <person name="Wan W."/>
            <person name="Jiang M."/>
        </authorList>
    </citation>
    <scope>NUCLEOTIDE SEQUENCE [LARGE SCALE GENOMIC DNA]</scope>
    <source>
        <strain evidence="2 3">U11</strain>
    </source>
</reference>
<dbReference type="InterPro" id="IPR029044">
    <property type="entry name" value="Nucleotide-diphossugar_trans"/>
</dbReference>
<dbReference type="RefSeq" id="WP_047231803.1">
    <property type="nucleotide sequence ID" value="NZ_JNBQ01000003.1"/>
</dbReference>
<sequence>MTPLLTVVVPAYNAEPYLARALDSLVGFGPEVEVLVVDDGSTDGTAALAQGYADRYPGEVHVLRKANGGHGSAINTGLDHARGEYLKVVDADDWVDRAALAQVLATLRGFVRRFVDPDGPGAAPVDLLVSNFVYEKVGKRVKTAVRYRGALPRGRVLTWSQTRRFAKRQYMMMHALMYRTQVLRDAGLRLPEHTFYVDNLYALVPLAHVRTLYYLDVDLYRYFIGREDQSVHEAVMLKRLDQQLRVNWLMLEHVSRTPVADRRLRRYLLHYVEIICAVSSILLVRAGTPACLVEKERLWSRLRAQDPQLYHQVRWSGLGQIANLPGPAGRRVTVLAYRVAQRAIGFS</sequence>
<protein>
    <submittedName>
        <fullName evidence="2">Glycosyl transferase</fullName>
    </submittedName>
</protein>
<dbReference type="EMBL" id="JNBQ01000003">
    <property type="protein sequence ID" value="KLN35691.1"/>
    <property type="molecule type" value="Genomic_DNA"/>
</dbReference>
<dbReference type="InterPro" id="IPR001173">
    <property type="entry name" value="Glyco_trans_2-like"/>
</dbReference>
<organism evidence="2 3">
    <name type="scientific">Cellulosimicrobium funkei</name>
    <dbReference type="NCBI Taxonomy" id="264251"/>
    <lineage>
        <taxon>Bacteria</taxon>
        <taxon>Bacillati</taxon>
        <taxon>Actinomycetota</taxon>
        <taxon>Actinomycetes</taxon>
        <taxon>Micrococcales</taxon>
        <taxon>Promicromonosporaceae</taxon>
        <taxon>Cellulosimicrobium</taxon>
    </lineage>
</organism>
<dbReference type="SUPFAM" id="SSF53448">
    <property type="entry name" value="Nucleotide-diphospho-sugar transferases"/>
    <property type="match status" value="1"/>
</dbReference>
<dbReference type="Gene3D" id="3.90.550.10">
    <property type="entry name" value="Spore Coat Polysaccharide Biosynthesis Protein SpsA, Chain A"/>
    <property type="match status" value="1"/>
</dbReference>
<keyword evidence="3" id="KW-1185">Reference proteome</keyword>
<dbReference type="Pfam" id="PF00535">
    <property type="entry name" value="Glycos_transf_2"/>
    <property type="match status" value="1"/>
</dbReference>
<dbReference type="Proteomes" id="UP000035265">
    <property type="component" value="Unassembled WGS sequence"/>
</dbReference>
<dbReference type="InterPro" id="IPR050834">
    <property type="entry name" value="Glycosyltransf_2"/>
</dbReference>
<dbReference type="AlphaFoldDB" id="A0A0H2KQ72"/>
<dbReference type="STRING" id="264251.FB00_05235"/>
<dbReference type="GO" id="GO:0016740">
    <property type="term" value="F:transferase activity"/>
    <property type="evidence" value="ECO:0007669"/>
    <property type="project" value="UniProtKB-KW"/>
</dbReference>
<name>A0A0H2KQ72_9MICO</name>